<dbReference type="EMBL" id="BMKX01000001">
    <property type="protein sequence ID" value="GGJ50515.1"/>
    <property type="molecule type" value="Genomic_DNA"/>
</dbReference>
<gene>
    <name evidence="6" type="ORF">GCM10007173_06300</name>
</gene>
<evidence type="ECO:0000256" key="2">
    <source>
        <dbReference type="ARBA" id="ARBA00022630"/>
    </source>
</evidence>
<dbReference type="RefSeq" id="WP_188683591.1">
    <property type="nucleotide sequence ID" value="NZ_BMKX01000001.1"/>
</dbReference>
<dbReference type="Gene3D" id="3.40.50.620">
    <property type="entry name" value="HUPs"/>
    <property type="match status" value="1"/>
</dbReference>
<dbReference type="GeneID" id="303303027"/>
<evidence type="ECO:0000259" key="5">
    <source>
        <dbReference type="PROSITE" id="PS51645"/>
    </source>
</evidence>
<dbReference type="Gene3D" id="1.10.579.10">
    <property type="entry name" value="DNA Cyclobutane Dipyrimidine Photolyase, subunit A, domain 3"/>
    <property type="match status" value="1"/>
</dbReference>
<dbReference type="InterPro" id="IPR036155">
    <property type="entry name" value="Crypto/Photolyase_N_sf"/>
</dbReference>
<name>A0ABQ2DB07_9MICC</name>
<dbReference type="Pfam" id="PF00875">
    <property type="entry name" value="DNA_photolyase"/>
    <property type="match status" value="1"/>
</dbReference>
<evidence type="ECO:0000256" key="1">
    <source>
        <dbReference type="ARBA" id="ARBA00001974"/>
    </source>
</evidence>
<dbReference type="InterPro" id="IPR005101">
    <property type="entry name" value="Cryptochr/Photolyase_FAD-bd"/>
</dbReference>
<accession>A0ABQ2DB07</accession>
<dbReference type="Proteomes" id="UP000606115">
    <property type="component" value="Unassembled WGS sequence"/>
</dbReference>
<feature type="domain" description="Photolyase/cryptochrome alpha/beta" evidence="5">
    <location>
        <begin position="12"/>
        <end position="140"/>
    </location>
</feature>
<dbReference type="InterPro" id="IPR002081">
    <property type="entry name" value="Cryptochrome/DNA_photolyase_1"/>
</dbReference>
<keyword evidence="2 4" id="KW-0285">Flavoprotein</keyword>
<reference evidence="7" key="1">
    <citation type="journal article" date="2019" name="Int. J. Syst. Evol. Microbiol.">
        <title>The Global Catalogue of Microorganisms (GCM) 10K type strain sequencing project: providing services to taxonomists for standard genome sequencing and annotation.</title>
        <authorList>
            <consortium name="The Broad Institute Genomics Platform"/>
            <consortium name="The Broad Institute Genome Sequencing Center for Infectious Disease"/>
            <person name="Wu L."/>
            <person name="Ma J."/>
        </authorList>
    </citation>
    <scope>NUCLEOTIDE SEQUENCE [LARGE SCALE GENOMIC DNA]</scope>
    <source>
        <strain evidence="7">CGMCC 1.3685</strain>
    </source>
</reference>
<comment type="similarity">
    <text evidence="4">Belongs to the DNA photolyase family.</text>
</comment>
<dbReference type="PANTHER" id="PTHR11455">
    <property type="entry name" value="CRYPTOCHROME"/>
    <property type="match status" value="1"/>
</dbReference>
<protein>
    <submittedName>
        <fullName evidence="6">Deoxyribodipyrimidine photo-lyase</fullName>
    </submittedName>
</protein>
<comment type="cofactor">
    <cofactor evidence="1">
        <name>FAD</name>
        <dbReference type="ChEBI" id="CHEBI:57692"/>
    </cofactor>
</comment>
<dbReference type="InterPro" id="IPR006050">
    <property type="entry name" value="DNA_photolyase_N"/>
</dbReference>
<keyword evidence="7" id="KW-1185">Reference proteome</keyword>
<dbReference type="InterPro" id="IPR036134">
    <property type="entry name" value="Crypto/Photolyase_FAD-like_sf"/>
</dbReference>
<evidence type="ECO:0000313" key="6">
    <source>
        <dbReference type="EMBL" id="GGJ50515.1"/>
    </source>
</evidence>
<sequence>MRQDSLTQPPQPLQLVLFRDDLRTLDHPALLAAREAGPTVAVFVFDEQSEGIRPLGAAARWWLHHALASLRDSLHELGIPLILRRGATAEIVAELSRECSPQAIRWNRRYGQAERAVDAQLKAALHGAGIDAHSYAGFLLHEPWELLTKNQTGFKVFTPFYNALRNAEIRPPLPRPSAQDPLDASGVRSDRLESWNLLPTSPDWSGGLRDTWTPGEPAARQRLADVLESIAGHYVDHHDRPDLDGTSALSPSLRWGHLSAHQVWDELSRHAAHSPAAAEGATALRRQIAWRDFCWHLYYHHPQLPTQNLRPEFDDFNWSGPTDSPEAADLVGGWQRGRTGFALVDAGMAQLWQTGWMHNRVRMVTASLLVKNLAIHWRVGEQWFWDTLVDADIASNTANWQWVAGCGADAAPYFRIFNPELQAKKFDPQGSYVARYAPLAIEPLVDLRQSRIQALESYNHMKSRQHS</sequence>
<keyword evidence="3 4" id="KW-0274">FAD</keyword>
<evidence type="ECO:0000256" key="3">
    <source>
        <dbReference type="ARBA" id="ARBA00022827"/>
    </source>
</evidence>
<evidence type="ECO:0000256" key="4">
    <source>
        <dbReference type="RuleBase" id="RU004182"/>
    </source>
</evidence>
<dbReference type="PANTHER" id="PTHR11455:SF9">
    <property type="entry name" value="CRYPTOCHROME CIRCADIAN CLOCK 5 ISOFORM X1"/>
    <property type="match status" value="1"/>
</dbReference>
<organism evidence="6 7">
    <name type="scientific">Glutamicibacter ardleyensis</name>
    <dbReference type="NCBI Taxonomy" id="225894"/>
    <lineage>
        <taxon>Bacteria</taxon>
        <taxon>Bacillati</taxon>
        <taxon>Actinomycetota</taxon>
        <taxon>Actinomycetes</taxon>
        <taxon>Micrococcales</taxon>
        <taxon>Micrococcaceae</taxon>
        <taxon>Glutamicibacter</taxon>
    </lineage>
</organism>
<comment type="caution">
    <text evidence="6">The sequence shown here is derived from an EMBL/GenBank/DDBJ whole genome shotgun (WGS) entry which is preliminary data.</text>
</comment>
<evidence type="ECO:0000313" key="7">
    <source>
        <dbReference type="Proteomes" id="UP000606115"/>
    </source>
</evidence>
<dbReference type="PROSITE" id="PS51645">
    <property type="entry name" value="PHR_CRY_ALPHA_BETA"/>
    <property type="match status" value="1"/>
</dbReference>
<proteinExistence type="inferred from homology"/>
<keyword evidence="4" id="KW-0157">Chromophore</keyword>
<dbReference type="PRINTS" id="PR00147">
    <property type="entry name" value="DNAPHOTLYASE"/>
</dbReference>
<dbReference type="Pfam" id="PF03441">
    <property type="entry name" value="FAD_binding_7"/>
    <property type="match status" value="1"/>
</dbReference>
<dbReference type="Gene3D" id="1.25.40.80">
    <property type="match status" value="1"/>
</dbReference>
<dbReference type="SUPFAM" id="SSF52425">
    <property type="entry name" value="Cryptochrome/photolyase, N-terminal domain"/>
    <property type="match status" value="1"/>
</dbReference>
<dbReference type="SUPFAM" id="SSF48173">
    <property type="entry name" value="Cryptochrome/photolyase FAD-binding domain"/>
    <property type="match status" value="1"/>
</dbReference>
<dbReference type="InterPro" id="IPR014729">
    <property type="entry name" value="Rossmann-like_a/b/a_fold"/>
</dbReference>